<keyword evidence="2" id="KW-1185">Reference proteome</keyword>
<dbReference type="EMBL" id="LN891233">
    <property type="protein sequence ID" value="CUS07214.1"/>
    <property type="molecule type" value="Genomic_DNA"/>
</dbReference>
<organism evidence="1 2">
    <name type="scientific">Tuber aestivum</name>
    <name type="common">summer truffle</name>
    <dbReference type="NCBI Taxonomy" id="59557"/>
    <lineage>
        <taxon>Eukaryota</taxon>
        <taxon>Fungi</taxon>
        <taxon>Dikarya</taxon>
        <taxon>Ascomycota</taxon>
        <taxon>Pezizomycotina</taxon>
        <taxon>Pezizomycetes</taxon>
        <taxon>Pezizales</taxon>
        <taxon>Tuberaceae</taxon>
        <taxon>Tuber</taxon>
    </lineage>
</organism>
<feature type="non-terminal residue" evidence="1">
    <location>
        <position position="1"/>
    </location>
</feature>
<protein>
    <submittedName>
        <fullName evidence="1">Uncharacterized protein</fullName>
    </submittedName>
</protein>
<sequence length="293" mass="34205">SEAGSHGYSEVPTEPLPASELRVFNEHMTRRKHFLSDFERYNPVQNMHALANHVFDLSENVHRVGDEVAVSRRMLDMVGSHQREGNHNLRIIGEDVIGLEKRFGILEKEIGQLRGRVEETHHALSNVGHSIGTAFLAWVFRCIYTRAILFSYLLGRFLRRYIRRFGEEFLLSHNITIESRKYVQLLLMYHSLAFAWLRCCVQGVSSPCAIGVSDLSVPVLTVDCFFVFLSFVDFFLSQRTSYPRSLYIHLPVTRDRCWKWFWRERGGPNSRSSIFCFSFFFFTWLEFPLSCFV</sequence>
<evidence type="ECO:0000313" key="1">
    <source>
        <dbReference type="EMBL" id="CUS07214.1"/>
    </source>
</evidence>
<evidence type="ECO:0000313" key="2">
    <source>
        <dbReference type="Proteomes" id="UP001412239"/>
    </source>
</evidence>
<name>A0A292PJB0_9PEZI</name>
<accession>A0A292PJB0</accession>
<reference evidence="1" key="1">
    <citation type="submission" date="2015-10" db="EMBL/GenBank/DDBJ databases">
        <authorList>
            <person name="Regsiter A."/>
            <person name="william w."/>
        </authorList>
    </citation>
    <scope>NUCLEOTIDE SEQUENCE</scope>
    <source>
        <strain evidence="1">Montdore</strain>
    </source>
</reference>
<proteinExistence type="predicted"/>
<feature type="non-terminal residue" evidence="1">
    <location>
        <position position="293"/>
    </location>
</feature>
<dbReference type="AlphaFoldDB" id="A0A292PJB0"/>
<gene>
    <name evidence="1" type="ORF">GSTUAT00008704001</name>
</gene>
<dbReference type="Proteomes" id="UP001412239">
    <property type="component" value="Unassembled WGS sequence"/>
</dbReference>